<dbReference type="PANTHER" id="PTHR42085:SF1">
    <property type="entry name" value="F-BOX DOMAIN-CONTAINING PROTEIN"/>
    <property type="match status" value="1"/>
</dbReference>
<name>A0ABR0DYV8_ZASCE</name>
<evidence type="ECO:0000313" key="2">
    <source>
        <dbReference type="Proteomes" id="UP001305779"/>
    </source>
</evidence>
<dbReference type="Proteomes" id="UP001305779">
    <property type="component" value="Unassembled WGS sequence"/>
</dbReference>
<protein>
    <submittedName>
        <fullName evidence="1">Uncharacterized protein</fullName>
    </submittedName>
</protein>
<dbReference type="PANTHER" id="PTHR42085">
    <property type="entry name" value="F-BOX DOMAIN-CONTAINING PROTEIN"/>
    <property type="match status" value="1"/>
</dbReference>
<dbReference type="EMBL" id="JAXOVC010000014">
    <property type="protein sequence ID" value="KAK4494349.1"/>
    <property type="molecule type" value="Genomic_DNA"/>
</dbReference>
<keyword evidence="2" id="KW-1185">Reference proteome</keyword>
<sequence>MANTTTSRSPVSFASLPAELRNEIYNYTLVSSTPITLPYAYEKQPFHEPPLLHTSAWIRAEAAPIFYGSNTFTAPSPPSAHYFLCAQPAETIALIKTFRPIDLVLPWSRWTDALVWNLNRLVKKNLAPEAVEVPMRGEDGEVLWCRLGEIEGLEVVRQGEGYWGVQWRDEDED</sequence>
<accession>A0ABR0DYV8</accession>
<evidence type="ECO:0000313" key="1">
    <source>
        <dbReference type="EMBL" id="KAK4494349.1"/>
    </source>
</evidence>
<organism evidence="1 2">
    <name type="scientific">Zasmidium cellare</name>
    <name type="common">Wine cellar mold</name>
    <name type="synonym">Racodium cellare</name>
    <dbReference type="NCBI Taxonomy" id="395010"/>
    <lineage>
        <taxon>Eukaryota</taxon>
        <taxon>Fungi</taxon>
        <taxon>Dikarya</taxon>
        <taxon>Ascomycota</taxon>
        <taxon>Pezizomycotina</taxon>
        <taxon>Dothideomycetes</taxon>
        <taxon>Dothideomycetidae</taxon>
        <taxon>Mycosphaerellales</taxon>
        <taxon>Mycosphaerellaceae</taxon>
        <taxon>Zasmidium</taxon>
    </lineage>
</organism>
<reference evidence="1 2" key="1">
    <citation type="journal article" date="2023" name="G3 (Bethesda)">
        <title>A chromosome-level genome assembly of Zasmidium syzygii isolated from banana leaves.</title>
        <authorList>
            <person name="van Westerhoven A.C."/>
            <person name="Mehrabi R."/>
            <person name="Talebi R."/>
            <person name="Steentjes M.B.F."/>
            <person name="Corcolon B."/>
            <person name="Chong P.A."/>
            <person name="Kema G.H.J."/>
            <person name="Seidl M.F."/>
        </authorList>
    </citation>
    <scope>NUCLEOTIDE SEQUENCE [LARGE SCALE GENOMIC DNA]</scope>
    <source>
        <strain evidence="1 2">P124</strain>
    </source>
</reference>
<proteinExistence type="predicted"/>
<dbReference type="InterPro" id="IPR038883">
    <property type="entry name" value="AN11006-like"/>
</dbReference>
<gene>
    <name evidence="1" type="ORF">PRZ48_014647</name>
</gene>
<comment type="caution">
    <text evidence="1">The sequence shown here is derived from an EMBL/GenBank/DDBJ whole genome shotgun (WGS) entry which is preliminary data.</text>
</comment>